<dbReference type="EMBL" id="SSND01000003">
    <property type="protein sequence ID" value="THD82913.1"/>
    <property type="molecule type" value="Genomic_DNA"/>
</dbReference>
<evidence type="ECO:0000313" key="1">
    <source>
        <dbReference type="EMBL" id="THD82913.1"/>
    </source>
</evidence>
<dbReference type="Pfam" id="PF13242">
    <property type="entry name" value="Hydrolase_like"/>
    <property type="match status" value="1"/>
</dbReference>
<reference evidence="1 2" key="1">
    <citation type="submission" date="2019-04" db="EMBL/GenBank/DDBJ databases">
        <title>Draft genome sequence of Gemmobacter aestuarii sp. nov.</title>
        <authorList>
            <person name="Hameed A."/>
            <person name="Lin S.-Y."/>
            <person name="Shahina M."/>
            <person name="Lai W.-A."/>
            <person name="Young C.-C."/>
        </authorList>
    </citation>
    <scope>NUCLEOTIDE SEQUENCE [LARGE SCALE GENOMIC DNA]</scope>
    <source>
        <strain evidence="1 2">CC-PW-75</strain>
    </source>
</reference>
<dbReference type="InterPro" id="IPR023214">
    <property type="entry name" value="HAD_sf"/>
</dbReference>
<dbReference type="GO" id="GO:0016791">
    <property type="term" value="F:phosphatase activity"/>
    <property type="evidence" value="ECO:0007669"/>
    <property type="project" value="TreeGrafter"/>
</dbReference>
<accession>A0A4S3MN12</accession>
<comment type="caution">
    <text evidence="1">The sequence shown here is derived from an EMBL/GenBank/DDBJ whole genome shotgun (WGS) entry which is preliminary data.</text>
</comment>
<sequence length="301" mass="32269">MPETAEAAFLAYEAVRARLPGALTPREWIAAGSLADVSDRFDVFLLDAFGVLNIGETTIPEAVARVAALRAAGKRVMVLTNAASHTAAAQAAKYARLGFDFAAGDVISSRDALRAAMPSVGEGRRWGVMAAPGDGFEDFVGYHLWPLGDDPTVYETVDGFLMLSTADWSEARQGMLTRSLAARPRPVLVGNPDIVAPRETGFTLEPGHYAHRLIDRTGISARFFGKPFRNIFDLAFARLPDGFDRARVVMVGDSLHTDILGGRAAGVATALVTGFGFFAGHDVAPFIRQSGITPDFILDRT</sequence>
<name>A0A4S3MN12_9RHOB</name>
<dbReference type="GO" id="GO:0005737">
    <property type="term" value="C:cytoplasm"/>
    <property type="evidence" value="ECO:0007669"/>
    <property type="project" value="TreeGrafter"/>
</dbReference>
<dbReference type="InterPro" id="IPR036412">
    <property type="entry name" value="HAD-like_sf"/>
</dbReference>
<keyword evidence="1" id="KW-0378">Hydrolase</keyword>
<dbReference type="RefSeq" id="WP_136394940.1">
    <property type="nucleotide sequence ID" value="NZ_SSND01000003.1"/>
</dbReference>
<gene>
    <name evidence="1" type="ORF">E7811_12230</name>
</gene>
<dbReference type="PANTHER" id="PTHR19288">
    <property type="entry name" value="4-NITROPHENYLPHOSPHATASE-RELATED"/>
    <property type="match status" value="1"/>
</dbReference>
<dbReference type="PANTHER" id="PTHR19288:SF90">
    <property type="entry name" value="OS08G0542600 PROTEIN"/>
    <property type="match status" value="1"/>
</dbReference>
<evidence type="ECO:0000313" key="2">
    <source>
        <dbReference type="Proteomes" id="UP000309450"/>
    </source>
</evidence>
<organism evidence="1 2">
    <name type="scientific">Aliigemmobacter aestuarii</name>
    <dbReference type="NCBI Taxonomy" id="1445661"/>
    <lineage>
        <taxon>Bacteria</taxon>
        <taxon>Pseudomonadati</taxon>
        <taxon>Pseudomonadota</taxon>
        <taxon>Alphaproteobacteria</taxon>
        <taxon>Rhodobacterales</taxon>
        <taxon>Paracoccaceae</taxon>
        <taxon>Aliigemmobacter</taxon>
    </lineage>
</organism>
<dbReference type="Gene3D" id="3.40.50.1000">
    <property type="entry name" value="HAD superfamily/HAD-like"/>
    <property type="match status" value="2"/>
</dbReference>
<keyword evidence="2" id="KW-1185">Reference proteome</keyword>
<dbReference type="AlphaFoldDB" id="A0A4S3MN12"/>
<dbReference type="Proteomes" id="UP000309450">
    <property type="component" value="Unassembled WGS sequence"/>
</dbReference>
<proteinExistence type="predicted"/>
<dbReference type="Pfam" id="PF13344">
    <property type="entry name" value="Hydrolase_6"/>
    <property type="match status" value="1"/>
</dbReference>
<protein>
    <submittedName>
        <fullName evidence="1">TIGR01459 family HAD-type hydrolase</fullName>
    </submittedName>
</protein>
<dbReference type="SUPFAM" id="SSF56784">
    <property type="entry name" value="HAD-like"/>
    <property type="match status" value="1"/>
</dbReference>
<dbReference type="OrthoDB" id="148966at2"/>
<dbReference type="InterPro" id="IPR006357">
    <property type="entry name" value="HAD-SF_hydro_IIA"/>
</dbReference>